<gene>
    <name evidence="1" type="ORF">AMTR_s00037p00205040</name>
</gene>
<sequence>MRCDGSIASEMADEQETVAAAAAVVVLVSLSEMVAVVVRNELLFGVFVASMWEKWSFSGGRCPQSAGF</sequence>
<accession>U5D7J5</accession>
<keyword evidence="2" id="KW-1185">Reference proteome</keyword>
<organism evidence="1 2">
    <name type="scientific">Amborella trichopoda</name>
    <dbReference type="NCBI Taxonomy" id="13333"/>
    <lineage>
        <taxon>Eukaryota</taxon>
        <taxon>Viridiplantae</taxon>
        <taxon>Streptophyta</taxon>
        <taxon>Embryophyta</taxon>
        <taxon>Tracheophyta</taxon>
        <taxon>Spermatophyta</taxon>
        <taxon>Magnoliopsida</taxon>
        <taxon>Amborellales</taxon>
        <taxon>Amborellaceae</taxon>
        <taxon>Amborella</taxon>
    </lineage>
</organism>
<reference evidence="2" key="1">
    <citation type="journal article" date="2013" name="Science">
        <title>The Amborella genome and the evolution of flowering plants.</title>
        <authorList>
            <consortium name="Amborella Genome Project"/>
        </authorList>
    </citation>
    <scope>NUCLEOTIDE SEQUENCE [LARGE SCALE GENOMIC DNA]</scope>
</reference>
<dbReference type="EMBL" id="KI392350">
    <property type="protein sequence ID" value="ERN17392.1"/>
    <property type="molecule type" value="Genomic_DNA"/>
</dbReference>
<dbReference type="Gramene" id="ERN17392">
    <property type="protein sequence ID" value="ERN17392"/>
    <property type="gene ID" value="AMTR_s00037p00205040"/>
</dbReference>
<dbReference type="Proteomes" id="UP000017836">
    <property type="component" value="Unassembled WGS sequence"/>
</dbReference>
<proteinExistence type="predicted"/>
<dbReference type="AlphaFoldDB" id="U5D7J5"/>
<evidence type="ECO:0000313" key="2">
    <source>
        <dbReference type="Proteomes" id="UP000017836"/>
    </source>
</evidence>
<name>U5D7J5_AMBTC</name>
<evidence type="ECO:0000313" key="1">
    <source>
        <dbReference type="EMBL" id="ERN17392.1"/>
    </source>
</evidence>
<dbReference type="HOGENOM" id="CLU_2797333_0_0_1"/>
<protein>
    <submittedName>
        <fullName evidence="1">Uncharacterized protein</fullName>
    </submittedName>
</protein>